<feature type="region of interest" description="Disordered" evidence="1">
    <location>
        <begin position="1"/>
        <end position="29"/>
    </location>
</feature>
<evidence type="ECO:0000313" key="3">
    <source>
        <dbReference type="Proteomes" id="UP000011083"/>
    </source>
</evidence>
<feature type="compositionally biased region" description="Basic and acidic residues" evidence="1">
    <location>
        <begin position="99"/>
        <end position="114"/>
    </location>
</feature>
<dbReference type="AlphaFoldDB" id="L8H696"/>
<organism evidence="2 3">
    <name type="scientific">Acanthamoeba castellanii (strain ATCC 30010 / Neff)</name>
    <dbReference type="NCBI Taxonomy" id="1257118"/>
    <lineage>
        <taxon>Eukaryota</taxon>
        <taxon>Amoebozoa</taxon>
        <taxon>Discosea</taxon>
        <taxon>Longamoebia</taxon>
        <taxon>Centramoebida</taxon>
        <taxon>Acanthamoebidae</taxon>
        <taxon>Acanthamoeba</taxon>
    </lineage>
</organism>
<feature type="region of interest" description="Disordered" evidence="1">
    <location>
        <begin position="437"/>
        <end position="467"/>
    </location>
</feature>
<keyword evidence="3" id="KW-1185">Reference proteome</keyword>
<feature type="region of interest" description="Disordered" evidence="1">
    <location>
        <begin position="310"/>
        <end position="335"/>
    </location>
</feature>
<feature type="compositionally biased region" description="Basic residues" evidence="1">
    <location>
        <begin position="437"/>
        <end position="446"/>
    </location>
</feature>
<name>L8H696_ACACF</name>
<dbReference type="RefSeq" id="XP_004344058.1">
    <property type="nucleotide sequence ID" value="XM_004344008.1"/>
</dbReference>
<proteinExistence type="predicted"/>
<feature type="compositionally biased region" description="Low complexity" evidence="1">
    <location>
        <begin position="137"/>
        <end position="147"/>
    </location>
</feature>
<dbReference type="Proteomes" id="UP000011083">
    <property type="component" value="Unassembled WGS sequence"/>
</dbReference>
<feature type="compositionally biased region" description="Polar residues" evidence="1">
    <location>
        <begin position="193"/>
        <end position="204"/>
    </location>
</feature>
<protein>
    <submittedName>
        <fullName evidence="2">Uncharacterized protein</fullName>
    </submittedName>
</protein>
<feature type="compositionally biased region" description="Low complexity" evidence="1">
    <location>
        <begin position="214"/>
        <end position="239"/>
    </location>
</feature>
<feature type="compositionally biased region" description="Low complexity" evidence="1">
    <location>
        <begin position="447"/>
        <end position="467"/>
    </location>
</feature>
<evidence type="ECO:0000313" key="2">
    <source>
        <dbReference type="EMBL" id="ELR20655.1"/>
    </source>
</evidence>
<dbReference type="GeneID" id="14921523"/>
<accession>L8H696</accession>
<dbReference type="EMBL" id="KB007909">
    <property type="protein sequence ID" value="ELR20655.1"/>
    <property type="molecule type" value="Genomic_DNA"/>
</dbReference>
<reference evidence="2 3" key="1">
    <citation type="journal article" date="2013" name="Genome Biol.">
        <title>Genome of Acanthamoeba castellanii highlights extensive lateral gene transfer and early evolution of tyrosine kinase signaling.</title>
        <authorList>
            <person name="Clarke M."/>
            <person name="Lohan A.J."/>
            <person name="Liu B."/>
            <person name="Lagkouvardos I."/>
            <person name="Roy S."/>
            <person name="Zafar N."/>
            <person name="Bertelli C."/>
            <person name="Schilde C."/>
            <person name="Kianianmomeni A."/>
            <person name="Burglin T.R."/>
            <person name="Frech C."/>
            <person name="Turcotte B."/>
            <person name="Kopec K.O."/>
            <person name="Synnott J.M."/>
            <person name="Choo C."/>
            <person name="Paponov I."/>
            <person name="Finkler A."/>
            <person name="Soon Heng Tan C."/>
            <person name="Hutchins A.P."/>
            <person name="Weinmeier T."/>
            <person name="Rattei T."/>
            <person name="Chu J.S."/>
            <person name="Gimenez G."/>
            <person name="Irimia M."/>
            <person name="Rigden D.J."/>
            <person name="Fitzpatrick D.A."/>
            <person name="Lorenzo-Morales J."/>
            <person name="Bateman A."/>
            <person name="Chiu C.H."/>
            <person name="Tang P."/>
            <person name="Hegemann P."/>
            <person name="Fromm H."/>
            <person name="Raoult D."/>
            <person name="Greub G."/>
            <person name="Miranda-Saavedra D."/>
            <person name="Chen N."/>
            <person name="Nash P."/>
            <person name="Ginger M.L."/>
            <person name="Horn M."/>
            <person name="Schaap P."/>
            <person name="Caler L."/>
            <person name="Loftus B."/>
        </authorList>
    </citation>
    <scope>NUCLEOTIDE SEQUENCE [LARGE SCALE GENOMIC DNA]</scope>
    <source>
        <strain evidence="2 3">Neff</strain>
    </source>
</reference>
<sequence>MPPSTSTSSSSSTSASPPSSLLAPSAETASRGKFSLFGARKHKRAASCAVVMGSSPGAPSPGAALLASSPAGGGGAEEWEEFQKRYRLLGIDDGGIDARPNETKESKKEKEKKAGTSRTPRLSKGRTHADLLHDACSSTSTSSSTSDATKKEKEKEKKEKKEKKSAKRESKKEAKKEKKEKRRSRIVRRESTDVGTESACSSGSECEDGGAEGAGSTIIIGSSSSGSSDKAKKASSGAAGEKRGLGHRVRMSMRLGSREDVHSTTAATATAGPSSPPPTEHGSLRLPLSARRGVNPLLLGSFPHRATNMDRAVSDEVESGPLTAGRKRLASSPARVQVGRWERRTFHSGEMGGNDAVLSQLLKMAENIKKGQTGEGGAEDFCAGYAEGHGAEAEDFAGQEEEVRRVVREEQLRRVEEAIERERAKLRKLEARIRRAEKKLQRRKRASSAPTTPSSLLTRSGRLGPSS</sequence>
<dbReference type="VEuPathDB" id="AmoebaDB:ACA1_053990"/>
<dbReference type="KEGG" id="acan:ACA1_053990"/>
<feature type="compositionally biased region" description="Basic and acidic residues" evidence="1">
    <location>
        <begin position="148"/>
        <end position="159"/>
    </location>
</feature>
<feature type="region of interest" description="Disordered" evidence="1">
    <location>
        <begin position="52"/>
        <end position="285"/>
    </location>
</feature>
<gene>
    <name evidence="2" type="ORF">ACA1_053990</name>
</gene>
<evidence type="ECO:0000256" key="1">
    <source>
        <dbReference type="SAM" id="MobiDB-lite"/>
    </source>
</evidence>
<feature type="compositionally biased region" description="Basic and acidic residues" evidence="1">
    <location>
        <begin position="167"/>
        <end position="177"/>
    </location>
</feature>
<feature type="compositionally biased region" description="Low complexity" evidence="1">
    <location>
        <begin position="53"/>
        <end position="70"/>
    </location>
</feature>
<feature type="compositionally biased region" description="Low complexity" evidence="1">
    <location>
        <begin position="263"/>
        <end position="273"/>
    </location>
</feature>